<comment type="function">
    <text evidence="9">May be a proton symporter involved in the uptake of osmolytes such as proline and glycine betaine.</text>
</comment>
<comment type="subcellular location">
    <subcellularLocation>
        <location evidence="1">Cell membrane</location>
        <topology evidence="1">Multi-pass membrane protein</topology>
    </subcellularLocation>
</comment>
<feature type="transmembrane region" description="Helical" evidence="12">
    <location>
        <begin position="380"/>
        <end position="403"/>
    </location>
</feature>
<feature type="compositionally biased region" description="Low complexity" evidence="11">
    <location>
        <begin position="444"/>
        <end position="456"/>
    </location>
</feature>
<evidence type="ECO:0000256" key="11">
    <source>
        <dbReference type="SAM" id="MobiDB-lite"/>
    </source>
</evidence>
<comment type="similarity">
    <text evidence="2">Belongs to the major facilitator superfamily. Metabolite:H+ Symporter (MHS) family (TC 2.A.1.6) family.</text>
</comment>
<dbReference type="SUPFAM" id="SSF103473">
    <property type="entry name" value="MFS general substrate transporter"/>
    <property type="match status" value="1"/>
</dbReference>
<dbReference type="GO" id="GO:0005886">
    <property type="term" value="C:plasma membrane"/>
    <property type="evidence" value="ECO:0007669"/>
    <property type="project" value="UniProtKB-SubCell"/>
</dbReference>
<dbReference type="Proteomes" id="UP000199416">
    <property type="component" value="Unassembled WGS sequence"/>
</dbReference>
<protein>
    <recommendedName>
        <fullName evidence="10">Putative proline/betaine transporter</fullName>
    </recommendedName>
</protein>
<dbReference type="InterPro" id="IPR020846">
    <property type="entry name" value="MFS_dom"/>
</dbReference>
<feature type="transmembrane region" description="Helical" evidence="12">
    <location>
        <begin position="34"/>
        <end position="53"/>
    </location>
</feature>
<evidence type="ECO:0000256" key="12">
    <source>
        <dbReference type="SAM" id="Phobius"/>
    </source>
</evidence>
<feature type="region of interest" description="Disordered" evidence="11">
    <location>
        <begin position="440"/>
        <end position="463"/>
    </location>
</feature>
<accession>A0A1G6V8S7</accession>
<evidence type="ECO:0000256" key="3">
    <source>
        <dbReference type="ARBA" id="ARBA00022448"/>
    </source>
</evidence>
<feature type="domain" description="Major facilitator superfamily (MFS) profile" evidence="13">
    <location>
        <begin position="22"/>
        <end position="436"/>
    </location>
</feature>
<evidence type="ECO:0000259" key="13">
    <source>
        <dbReference type="PROSITE" id="PS50850"/>
    </source>
</evidence>
<dbReference type="InterPro" id="IPR011701">
    <property type="entry name" value="MFS"/>
</dbReference>
<evidence type="ECO:0000256" key="8">
    <source>
        <dbReference type="ARBA" id="ARBA00023136"/>
    </source>
</evidence>
<keyword evidence="5 12" id="KW-0812">Transmembrane</keyword>
<feature type="transmembrane region" description="Helical" evidence="12">
    <location>
        <begin position="59"/>
        <end position="83"/>
    </location>
</feature>
<evidence type="ECO:0000256" key="1">
    <source>
        <dbReference type="ARBA" id="ARBA00004651"/>
    </source>
</evidence>
<keyword evidence="7 12" id="KW-1133">Transmembrane helix</keyword>
<dbReference type="OrthoDB" id="8953821at2"/>
<name>A0A1G6V8S7_9ACTN</name>
<evidence type="ECO:0000256" key="2">
    <source>
        <dbReference type="ARBA" id="ARBA00008240"/>
    </source>
</evidence>
<dbReference type="RefSeq" id="WP_091368877.1">
    <property type="nucleotide sequence ID" value="NZ_FMZF01000008.1"/>
</dbReference>
<keyword evidence="8 12" id="KW-0472">Membrane</keyword>
<dbReference type="AlphaFoldDB" id="A0A1G6V8S7"/>
<dbReference type="PANTHER" id="PTHR43045:SF1">
    <property type="entry name" value="SHIKIMATE TRANSPORTER"/>
    <property type="match status" value="1"/>
</dbReference>
<evidence type="ECO:0000256" key="4">
    <source>
        <dbReference type="ARBA" id="ARBA00022475"/>
    </source>
</evidence>
<evidence type="ECO:0000256" key="5">
    <source>
        <dbReference type="ARBA" id="ARBA00022692"/>
    </source>
</evidence>
<feature type="transmembrane region" description="Helical" evidence="12">
    <location>
        <begin position="317"/>
        <end position="335"/>
    </location>
</feature>
<dbReference type="Gene3D" id="1.20.1250.20">
    <property type="entry name" value="MFS general substrate transporter like domains"/>
    <property type="match status" value="2"/>
</dbReference>
<proteinExistence type="inferred from homology"/>
<gene>
    <name evidence="14" type="ORF">SAMN05660690_4368</name>
</gene>
<keyword evidence="3" id="KW-0813">Transport</keyword>
<evidence type="ECO:0000256" key="6">
    <source>
        <dbReference type="ARBA" id="ARBA00022847"/>
    </source>
</evidence>
<dbReference type="InterPro" id="IPR036259">
    <property type="entry name" value="MFS_trans_sf"/>
</dbReference>
<keyword evidence="15" id="KW-1185">Reference proteome</keyword>
<feature type="transmembrane region" description="Helical" evidence="12">
    <location>
        <begin position="409"/>
        <end position="431"/>
    </location>
</feature>
<feature type="transmembrane region" description="Helical" evidence="12">
    <location>
        <begin position="341"/>
        <end position="359"/>
    </location>
</feature>
<evidence type="ECO:0000313" key="15">
    <source>
        <dbReference type="Proteomes" id="UP000199416"/>
    </source>
</evidence>
<feature type="transmembrane region" description="Helical" evidence="12">
    <location>
        <begin position="95"/>
        <end position="113"/>
    </location>
</feature>
<sequence length="463" mass="48621">MHGELRDRSGPPAHDRAMSRKAAMSGWIGSTLEYYDFAIYGQAAALVFPAVFFPSEDPTVALIASLATYAVGYVARPLGAFVLGSWGDRHGRKNVLVLAMMLMGVSTLAVGLLPTYGQVGLLAPALLVLLRLVQGFAVAGELGGASAMIVEHAPADRRGFYASFSLQGTQAGSILAAASFIPLSALLSDQAFQTWGWRIPFLLSFVVIVAGYLIRRRVAETPVFLEEAARDAAPKAPVLAVVRESGGTIVRCVLMALANVVGTTVVVFGTAYATNEAYGVGMSAATYLWLPLAANVAAVVLIPSFGKLSDRVGRRPLMIVGPLSAGVLSFAYLYAVGQANVVLTVVLAILMFGVLYQLWNATFASYFQELFPTRHRVTGFAVSQNVGLMLVAFLPSVFAFIAPPGSTNVPLVIGGLTFLLCVVSAIAAWSAPETARTDLRDLDGPAPAAGSTGTASRVEVGTA</sequence>
<feature type="transmembrane region" description="Helical" evidence="12">
    <location>
        <begin position="195"/>
        <end position="214"/>
    </location>
</feature>
<keyword evidence="4" id="KW-1003">Cell membrane</keyword>
<dbReference type="GO" id="GO:0015293">
    <property type="term" value="F:symporter activity"/>
    <property type="evidence" value="ECO:0007669"/>
    <property type="project" value="UniProtKB-KW"/>
</dbReference>
<feature type="transmembrane region" description="Helical" evidence="12">
    <location>
        <begin position="253"/>
        <end position="274"/>
    </location>
</feature>
<evidence type="ECO:0000256" key="10">
    <source>
        <dbReference type="ARBA" id="ARBA00039918"/>
    </source>
</evidence>
<evidence type="ECO:0000256" key="9">
    <source>
        <dbReference type="ARBA" id="ARBA00037295"/>
    </source>
</evidence>
<evidence type="ECO:0000256" key="7">
    <source>
        <dbReference type="ARBA" id="ARBA00022989"/>
    </source>
</evidence>
<feature type="transmembrane region" description="Helical" evidence="12">
    <location>
        <begin position="160"/>
        <end position="183"/>
    </location>
</feature>
<organism evidence="14 15">
    <name type="scientific">Geodermatophilus telluris</name>
    <dbReference type="NCBI Taxonomy" id="1190417"/>
    <lineage>
        <taxon>Bacteria</taxon>
        <taxon>Bacillati</taxon>
        <taxon>Actinomycetota</taxon>
        <taxon>Actinomycetes</taxon>
        <taxon>Geodermatophilales</taxon>
        <taxon>Geodermatophilaceae</taxon>
        <taxon>Geodermatophilus</taxon>
    </lineage>
</organism>
<keyword evidence="6" id="KW-0769">Symport</keyword>
<reference evidence="15" key="1">
    <citation type="submission" date="2016-10" db="EMBL/GenBank/DDBJ databases">
        <authorList>
            <person name="Varghese N."/>
            <person name="Submissions S."/>
        </authorList>
    </citation>
    <scope>NUCLEOTIDE SEQUENCE [LARGE SCALE GENOMIC DNA]</scope>
    <source>
        <strain evidence="15">DSM 45421</strain>
    </source>
</reference>
<dbReference type="EMBL" id="FMZF01000008">
    <property type="protein sequence ID" value="SDD49417.1"/>
    <property type="molecule type" value="Genomic_DNA"/>
</dbReference>
<feature type="transmembrane region" description="Helical" evidence="12">
    <location>
        <begin position="119"/>
        <end position="139"/>
    </location>
</feature>
<dbReference type="Pfam" id="PF07690">
    <property type="entry name" value="MFS_1"/>
    <property type="match status" value="1"/>
</dbReference>
<evidence type="ECO:0000313" key="14">
    <source>
        <dbReference type="EMBL" id="SDD49417.1"/>
    </source>
</evidence>
<dbReference type="PANTHER" id="PTHR43045">
    <property type="entry name" value="SHIKIMATE TRANSPORTER"/>
    <property type="match status" value="1"/>
</dbReference>
<feature type="transmembrane region" description="Helical" evidence="12">
    <location>
        <begin position="286"/>
        <end position="305"/>
    </location>
</feature>
<dbReference type="FunFam" id="1.20.1250.20:FF:000001">
    <property type="entry name" value="Dicarboxylate MFS transporter"/>
    <property type="match status" value="1"/>
</dbReference>
<dbReference type="PROSITE" id="PS50850">
    <property type="entry name" value="MFS"/>
    <property type="match status" value="1"/>
</dbReference>